<evidence type="ECO:0000313" key="5">
    <source>
        <dbReference type="Proteomes" id="UP000533598"/>
    </source>
</evidence>
<dbReference type="PROSITE" id="PS51257">
    <property type="entry name" value="PROKAR_LIPOPROTEIN"/>
    <property type="match status" value="1"/>
</dbReference>
<sequence length="297" mass="31937">MGSRSWIGPVVALVLAATLTACQGAAAPVATSSAEPPVTFRFEQPGTPPPSGPPPTSEVRTAPPAPPVWTVGARPLPRRPDGFGQVLPTPPELAQRRLPSADRLPPPRDGHFAATVGPVPSDVLARSTWQPACPVGVDGLRYLTLSFWGFDDRPHTGELIVASGVAENVRRVFERLYAARFPIEEMRVTNKPELDAAPTGDGNNTNGFVCRPARGQTRWSAHAKGLAVDVNPFNNPYLRGDLVLPELASAYVDRRQRKPGMIHPGDPVVQAFTAIGWTWGGTWRSPKDLMHFSSTGD</sequence>
<feature type="chain" id="PRO_5030912144" description="Peptidase M15C domain-containing protein" evidence="2">
    <location>
        <begin position="27"/>
        <end position="297"/>
    </location>
</feature>
<evidence type="ECO:0000256" key="1">
    <source>
        <dbReference type="SAM" id="MobiDB-lite"/>
    </source>
</evidence>
<protein>
    <recommendedName>
        <fullName evidence="3">Peptidase M15C domain-containing protein</fullName>
    </recommendedName>
</protein>
<evidence type="ECO:0000256" key="2">
    <source>
        <dbReference type="SAM" id="SignalP"/>
    </source>
</evidence>
<organism evidence="4 5">
    <name type="scientific">Crossiella cryophila</name>
    <dbReference type="NCBI Taxonomy" id="43355"/>
    <lineage>
        <taxon>Bacteria</taxon>
        <taxon>Bacillati</taxon>
        <taxon>Actinomycetota</taxon>
        <taxon>Actinomycetes</taxon>
        <taxon>Pseudonocardiales</taxon>
        <taxon>Pseudonocardiaceae</taxon>
        <taxon>Crossiella</taxon>
    </lineage>
</organism>
<dbReference type="Gene3D" id="3.30.1380.10">
    <property type="match status" value="1"/>
</dbReference>
<gene>
    <name evidence="4" type="ORF">HNR67_008073</name>
</gene>
<evidence type="ECO:0000259" key="3">
    <source>
        <dbReference type="Pfam" id="PF13539"/>
    </source>
</evidence>
<comment type="caution">
    <text evidence="4">The sequence shown here is derived from an EMBL/GenBank/DDBJ whole genome shotgun (WGS) entry which is preliminary data.</text>
</comment>
<feature type="compositionally biased region" description="Pro residues" evidence="1">
    <location>
        <begin position="46"/>
        <end position="56"/>
    </location>
</feature>
<keyword evidence="2" id="KW-0732">Signal</keyword>
<dbReference type="GO" id="GO:0008233">
    <property type="term" value="F:peptidase activity"/>
    <property type="evidence" value="ECO:0007669"/>
    <property type="project" value="InterPro"/>
</dbReference>
<dbReference type="AlphaFoldDB" id="A0A7W7CIQ0"/>
<feature type="domain" description="Peptidase M15C" evidence="3">
    <location>
        <begin position="215"/>
        <end position="293"/>
    </location>
</feature>
<dbReference type="RefSeq" id="WP_312989226.1">
    <property type="nucleotide sequence ID" value="NZ_BAAAUI010000034.1"/>
</dbReference>
<name>A0A7W7CIQ0_9PSEU</name>
<evidence type="ECO:0000313" key="4">
    <source>
        <dbReference type="EMBL" id="MBB4681955.1"/>
    </source>
</evidence>
<reference evidence="4 5" key="1">
    <citation type="submission" date="2020-08" db="EMBL/GenBank/DDBJ databases">
        <title>Sequencing the genomes of 1000 actinobacteria strains.</title>
        <authorList>
            <person name="Klenk H.-P."/>
        </authorList>
    </citation>
    <scope>NUCLEOTIDE SEQUENCE [LARGE SCALE GENOMIC DNA]</scope>
    <source>
        <strain evidence="4 5">DSM 44230</strain>
    </source>
</reference>
<dbReference type="Proteomes" id="UP000533598">
    <property type="component" value="Unassembled WGS sequence"/>
</dbReference>
<keyword evidence="5" id="KW-1185">Reference proteome</keyword>
<dbReference type="InterPro" id="IPR039561">
    <property type="entry name" value="Peptidase_M15C"/>
</dbReference>
<dbReference type="EMBL" id="JACHMH010000001">
    <property type="protein sequence ID" value="MBB4681955.1"/>
    <property type="molecule type" value="Genomic_DNA"/>
</dbReference>
<dbReference type="SUPFAM" id="SSF55166">
    <property type="entry name" value="Hedgehog/DD-peptidase"/>
    <property type="match status" value="1"/>
</dbReference>
<feature type="region of interest" description="Disordered" evidence="1">
    <location>
        <begin position="38"/>
        <end position="92"/>
    </location>
</feature>
<dbReference type="InterPro" id="IPR009045">
    <property type="entry name" value="Zn_M74/Hedgehog-like"/>
</dbReference>
<accession>A0A7W7CIQ0</accession>
<proteinExistence type="predicted"/>
<dbReference type="Pfam" id="PF13539">
    <property type="entry name" value="Peptidase_M15_4"/>
    <property type="match status" value="1"/>
</dbReference>
<feature type="signal peptide" evidence="2">
    <location>
        <begin position="1"/>
        <end position="26"/>
    </location>
</feature>